<keyword evidence="6 8" id="KW-0472">Membrane</keyword>
<dbReference type="PROSITE" id="PS01348">
    <property type="entry name" value="MRAY_2"/>
    <property type="match status" value="1"/>
</dbReference>
<evidence type="ECO:0000313" key="10">
    <source>
        <dbReference type="Proteomes" id="UP000696931"/>
    </source>
</evidence>
<evidence type="ECO:0000256" key="7">
    <source>
        <dbReference type="PIRSR" id="PIRSR600715-1"/>
    </source>
</evidence>
<gene>
    <name evidence="9" type="ORF">HZA61_03895</name>
</gene>
<dbReference type="GO" id="GO:0071555">
    <property type="term" value="P:cell wall organization"/>
    <property type="evidence" value="ECO:0007669"/>
    <property type="project" value="TreeGrafter"/>
</dbReference>
<dbReference type="GO" id="GO:0046872">
    <property type="term" value="F:metal ion binding"/>
    <property type="evidence" value="ECO:0007669"/>
    <property type="project" value="UniProtKB-KW"/>
</dbReference>
<proteinExistence type="predicted"/>
<dbReference type="GO" id="GO:0005886">
    <property type="term" value="C:plasma membrane"/>
    <property type="evidence" value="ECO:0007669"/>
    <property type="project" value="UniProtKB-SubCell"/>
</dbReference>
<dbReference type="GO" id="GO:0044038">
    <property type="term" value="P:cell wall macromolecule biosynthetic process"/>
    <property type="evidence" value="ECO:0007669"/>
    <property type="project" value="TreeGrafter"/>
</dbReference>
<dbReference type="Proteomes" id="UP000696931">
    <property type="component" value="Unassembled WGS sequence"/>
</dbReference>
<feature type="transmembrane region" description="Helical" evidence="8">
    <location>
        <begin position="81"/>
        <end position="97"/>
    </location>
</feature>
<evidence type="ECO:0000256" key="4">
    <source>
        <dbReference type="ARBA" id="ARBA00022692"/>
    </source>
</evidence>
<dbReference type="InterPro" id="IPR000715">
    <property type="entry name" value="Glycosyl_transferase_4"/>
</dbReference>
<feature type="transmembrane region" description="Helical" evidence="8">
    <location>
        <begin position="109"/>
        <end position="129"/>
    </location>
</feature>
<keyword evidence="7" id="KW-0460">Magnesium</keyword>
<name>A0A933W850_UNCEI</name>
<dbReference type="CDD" id="cd06853">
    <property type="entry name" value="GT_WecA_like"/>
    <property type="match status" value="1"/>
</dbReference>
<keyword evidence="3 9" id="KW-0808">Transferase</keyword>
<protein>
    <submittedName>
        <fullName evidence="9">Undecaprenyl/decaprenyl-phosphate alpha-N-acetylglucosaminyl 1-phosphate transferase</fullName>
    </submittedName>
</protein>
<dbReference type="InterPro" id="IPR018480">
    <property type="entry name" value="PNAcMuramoyl-5peptid_Trfase_CS"/>
</dbReference>
<evidence type="ECO:0000256" key="6">
    <source>
        <dbReference type="ARBA" id="ARBA00023136"/>
    </source>
</evidence>
<evidence type="ECO:0000256" key="8">
    <source>
        <dbReference type="SAM" id="Phobius"/>
    </source>
</evidence>
<evidence type="ECO:0000313" key="9">
    <source>
        <dbReference type="EMBL" id="MBI5168611.1"/>
    </source>
</evidence>
<evidence type="ECO:0000256" key="5">
    <source>
        <dbReference type="ARBA" id="ARBA00022989"/>
    </source>
</evidence>
<keyword evidence="4 8" id="KW-0812">Transmembrane</keyword>
<feature type="transmembrane region" description="Helical" evidence="8">
    <location>
        <begin position="323"/>
        <end position="340"/>
    </location>
</feature>
<comment type="subcellular location">
    <subcellularLocation>
        <location evidence="1">Cell membrane</location>
        <topology evidence="1">Multi-pass membrane protein</topology>
    </subcellularLocation>
</comment>
<feature type="transmembrane region" description="Helical" evidence="8">
    <location>
        <begin position="167"/>
        <end position="183"/>
    </location>
</feature>
<dbReference type="PANTHER" id="PTHR22926:SF3">
    <property type="entry name" value="UNDECAPRENYL-PHOSPHATE ALPHA-N-ACETYLGLUCOSAMINYL 1-PHOSPHATE TRANSFERASE"/>
    <property type="match status" value="1"/>
</dbReference>
<dbReference type="GO" id="GO:0009103">
    <property type="term" value="P:lipopolysaccharide biosynthetic process"/>
    <property type="evidence" value="ECO:0007669"/>
    <property type="project" value="TreeGrafter"/>
</dbReference>
<feature type="binding site" evidence="7">
    <location>
        <position position="159"/>
    </location>
    <ligand>
        <name>Mg(2+)</name>
        <dbReference type="ChEBI" id="CHEBI:18420"/>
    </ligand>
</feature>
<comment type="caution">
    <text evidence="9">The sequence shown here is derived from an EMBL/GenBank/DDBJ whole genome shotgun (WGS) entry which is preliminary data.</text>
</comment>
<feature type="transmembrane region" description="Helical" evidence="8">
    <location>
        <begin position="190"/>
        <end position="210"/>
    </location>
</feature>
<keyword evidence="7" id="KW-0479">Metal-binding</keyword>
<evidence type="ECO:0000256" key="3">
    <source>
        <dbReference type="ARBA" id="ARBA00022679"/>
    </source>
</evidence>
<accession>A0A933W850</accession>
<dbReference type="PANTHER" id="PTHR22926">
    <property type="entry name" value="PHOSPHO-N-ACETYLMURAMOYL-PENTAPEPTIDE-TRANSFERASE"/>
    <property type="match status" value="1"/>
</dbReference>
<keyword evidence="5 8" id="KW-1133">Transmembrane helix</keyword>
<evidence type="ECO:0000256" key="1">
    <source>
        <dbReference type="ARBA" id="ARBA00004651"/>
    </source>
</evidence>
<dbReference type="GO" id="GO:0016780">
    <property type="term" value="F:phosphotransferase activity, for other substituted phosphate groups"/>
    <property type="evidence" value="ECO:0007669"/>
    <property type="project" value="InterPro"/>
</dbReference>
<dbReference type="AlphaFoldDB" id="A0A933W850"/>
<evidence type="ECO:0000256" key="2">
    <source>
        <dbReference type="ARBA" id="ARBA00022475"/>
    </source>
</evidence>
<sequence>MIVPYSLQLALAAGLVALALTPLARALAIRVGAMDVPDARRVHDRPMPRFGGLAIAAGVLGVAWLARLLPGPAAALEPRPLLGLTFAAIPILALGMADDRWSVSPWVKLAVQACAALTLTVFGYGVPLLTNPLGPPIELGLLNVPVTLLWVLTVTNAINLIDGLDGLASGVVVIASAALWTVARMHADFYVMFFAALLIGACAGFLRWNFPPARVFMGDTGSQFLGLTLSAVSLLENRKGTAAVTLLLPLVALGVPLADSAIAFLRRAVRRQHVFRGDTGHVHHQLLQAGLSKRGALFAMWALCAFFGTIAVLLTWLPREWSAVLVALLAAVLFVTLELLRALRHDRRDRAAAREAAREAGSAAAKRSPRRR</sequence>
<dbReference type="Pfam" id="PF00953">
    <property type="entry name" value="Glycos_transf_4"/>
    <property type="match status" value="1"/>
</dbReference>
<keyword evidence="2" id="KW-1003">Cell membrane</keyword>
<feature type="transmembrane region" description="Helical" evidence="8">
    <location>
        <begin position="242"/>
        <end position="265"/>
    </location>
</feature>
<feature type="transmembrane region" description="Helical" evidence="8">
    <location>
        <begin position="296"/>
        <end position="317"/>
    </location>
</feature>
<feature type="transmembrane region" description="Helical" evidence="8">
    <location>
        <begin position="50"/>
        <end position="69"/>
    </location>
</feature>
<feature type="binding site" evidence="7">
    <location>
        <position position="219"/>
    </location>
    <ligand>
        <name>Mg(2+)</name>
        <dbReference type="ChEBI" id="CHEBI:18420"/>
    </ligand>
</feature>
<organism evidence="9 10">
    <name type="scientific">Eiseniibacteriota bacterium</name>
    <dbReference type="NCBI Taxonomy" id="2212470"/>
    <lineage>
        <taxon>Bacteria</taxon>
        <taxon>Candidatus Eiseniibacteriota</taxon>
    </lineage>
</organism>
<reference evidence="9" key="1">
    <citation type="submission" date="2020-07" db="EMBL/GenBank/DDBJ databases">
        <title>Huge and variable diversity of episymbiotic CPR bacteria and DPANN archaea in groundwater ecosystems.</title>
        <authorList>
            <person name="He C.Y."/>
            <person name="Keren R."/>
            <person name="Whittaker M."/>
            <person name="Farag I.F."/>
            <person name="Doudna J."/>
            <person name="Cate J.H.D."/>
            <person name="Banfield J.F."/>
        </authorList>
    </citation>
    <scope>NUCLEOTIDE SEQUENCE</scope>
    <source>
        <strain evidence="9">NC_groundwater_1813_Pr3_B-0.1um_71_17</strain>
    </source>
</reference>
<dbReference type="EMBL" id="JACRIW010000031">
    <property type="protein sequence ID" value="MBI5168611.1"/>
    <property type="molecule type" value="Genomic_DNA"/>
</dbReference>
<comment type="cofactor">
    <cofactor evidence="7">
        <name>Mg(2+)</name>
        <dbReference type="ChEBI" id="CHEBI:18420"/>
    </cofactor>
</comment>